<evidence type="ECO:0000313" key="2">
    <source>
        <dbReference type="Proteomes" id="UP000813215"/>
    </source>
</evidence>
<dbReference type="PANTHER" id="PTHR34822:SF1">
    <property type="entry name" value="GRPB FAMILY PROTEIN"/>
    <property type="match status" value="1"/>
</dbReference>
<name>A0A9E3HCJ7_9NOST</name>
<dbReference type="PANTHER" id="PTHR34822">
    <property type="entry name" value="GRPB DOMAIN PROTEIN (AFU_ORTHOLOGUE AFUA_1G01530)"/>
    <property type="match status" value="1"/>
</dbReference>
<dbReference type="Pfam" id="PF04229">
    <property type="entry name" value="GrpB"/>
    <property type="match status" value="1"/>
</dbReference>
<sequence>MEFKTRIVEVVDYDPQWSQLFLELNSVIKNQLGDLVLAIEHVGSTSIIGLAAKPIIDLDVVIASNELLTKVICLLGELGYKHEGDLGISGREAFARSASDVPRNGTGKIWPQHHLYVCPQDSVSLKRHLAFRNYLRNNPDEALAYAKLKCELAQRFRYDVDLYCEAKTKFIENILQKVLS</sequence>
<dbReference type="AlphaFoldDB" id="A0A9E3HCJ7"/>
<reference evidence="1" key="2">
    <citation type="journal article" date="2022" name="Microbiol. Resour. Announc.">
        <title>Metagenome Sequencing to Explore Phylogenomics of Terrestrial Cyanobacteria.</title>
        <authorList>
            <person name="Ward R.D."/>
            <person name="Stajich J.E."/>
            <person name="Johansen J.R."/>
            <person name="Huntemann M."/>
            <person name="Clum A."/>
            <person name="Foster B."/>
            <person name="Foster B."/>
            <person name="Roux S."/>
            <person name="Palaniappan K."/>
            <person name="Varghese N."/>
            <person name="Mukherjee S."/>
            <person name="Reddy T.B.K."/>
            <person name="Daum C."/>
            <person name="Copeland A."/>
            <person name="Chen I.A."/>
            <person name="Ivanova N.N."/>
            <person name="Kyrpides N.C."/>
            <person name="Shapiro N."/>
            <person name="Eloe-Fadrosh E.A."/>
            <person name="Pietrasiak N."/>
        </authorList>
    </citation>
    <scope>NUCLEOTIDE SEQUENCE</scope>
    <source>
        <strain evidence="1">HA4357-MV3</strain>
    </source>
</reference>
<organism evidence="1 2">
    <name type="scientific">Pelatocladus maniniholoensis HA4357-MV3</name>
    <dbReference type="NCBI Taxonomy" id="1117104"/>
    <lineage>
        <taxon>Bacteria</taxon>
        <taxon>Bacillati</taxon>
        <taxon>Cyanobacteriota</taxon>
        <taxon>Cyanophyceae</taxon>
        <taxon>Nostocales</taxon>
        <taxon>Nostocaceae</taxon>
        <taxon>Pelatocladus</taxon>
    </lineage>
</organism>
<proteinExistence type="predicted"/>
<evidence type="ECO:0000313" key="1">
    <source>
        <dbReference type="EMBL" id="MBW4435079.1"/>
    </source>
</evidence>
<protein>
    <submittedName>
        <fullName evidence="1">GrpB family protein</fullName>
    </submittedName>
</protein>
<accession>A0A9E3HCJ7</accession>
<dbReference type="Proteomes" id="UP000813215">
    <property type="component" value="Unassembled WGS sequence"/>
</dbReference>
<dbReference type="SUPFAM" id="SSF81301">
    <property type="entry name" value="Nucleotidyltransferase"/>
    <property type="match status" value="1"/>
</dbReference>
<dbReference type="Gene3D" id="3.30.460.10">
    <property type="entry name" value="Beta Polymerase, domain 2"/>
    <property type="match status" value="1"/>
</dbReference>
<dbReference type="EMBL" id="JAHHHW010000152">
    <property type="protein sequence ID" value="MBW4435079.1"/>
    <property type="molecule type" value="Genomic_DNA"/>
</dbReference>
<dbReference type="InterPro" id="IPR043519">
    <property type="entry name" value="NT_sf"/>
</dbReference>
<gene>
    <name evidence="1" type="ORF">KME28_26040</name>
</gene>
<reference evidence="1" key="1">
    <citation type="submission" date="2021-05" db="EMBL/GenBank/DDBJ databases">
        <authorList>
            <person name="Pietrasiak N."/>
            <person name="Ward R."/>
            <person name="Stajich J.E."/>
            <person name="Kurbessoian T."/>
        </authorList>
    </citation>
    <scope>NUCLEOTIDE SEQUENCE</scope>
    <source>
        <strain evidence="1">HA4357-MV3</strain>
    </source>
</reference>
<comment type="caution">
    <text evidence="1">The sequence shown here is derived from an EMBL/GenBank/DDBJ whole genome shotgun (WGS) entry which is preliminary data.</text>
</comment>
<dbReference type="InterPro" id="IPR007344">
    <property type="entry name" value="GrpB/CoaE"/>
</dbReference>